<gene>
    <name evidence="2" type="ORF">GQF03_10420</name>
</gene>
<comment type="caution">
    <text evidence="2">The sequence shown here is derived from an EMBL/GenBank/DDBJ whole genome shotgun (WGS) entry which is preliminary data.</text>
</comment>
<name>A0A845MIC6_9PROT</name>
<dbReference type="OrthoDB" id="8116725at2"/>
<feature type="domain" description="YjiS-like" evidence="1">
    <location>
        <begin position="135"/>
        <end position="167"/>
    </location>
</feature>
<evidence type="ECO:0000313" key="2">
    <source>
        <dbReference type="EMBL" id="MZR22744.1"/>
    </source>
</evidence>
<dbReference type="Proteomes" id="UP000445696">
    <property type="component" value="Unassembled WGS sequence"/>
</dbReference>
<evidence type="ECO:0000259" key="1">
    <source>
        <dbReference type="Pfam" id="PF06568"/>
    </source>
</evidence>
<keyword evidence="3" id="KW-1185">Reference proteome</keyword>
<evidence type="ECO:0000313" key="3">
    <source>
        <dbReference type="Proteomes" id="UP000445696"/>
    </source>
</evidence>
<proteinExistence type="predicted"/>
<dbReference type="RefSeq" id="WP_161339210.1">
    <property type="nucleotide sequence ID" value="NZ_JBHSDG010000004.1"/>
</dbReference>
<protein>
    <submittedName>
        <fullName evidence="2">DUF1127 domain-containing protein</fullName>
    </submittedName>
</protein>
<reference evidence="2 3" key="1">
    <citation type="journal article" date="2014" name="Int. J. Syst. Evol. Microbiol.">
        <title>Sneathiella chungangensis sp. nov., isolated from a marine sand, and emended description of the genus Sneathiella.</title>
        <authorList>
            <person name="Siamphan C."/>
            <person name="Kim H."/>
            <person name="Lee J.S."/>
            <person name="Kim W."/>
        </authorList>
    </citation>
    <scope>NUCLEOTIDE SEQUENCE [LARGE SCALE GENOMIC DNA]</scope>
    <source>
        <strain evidence="2 3">KCTC 32476</strain>
    </source>
</reference>
<dbReference type="EMBL" id="WTVA01000004">
    <property type="protein sequence ID" value="MZR22744.1"/>
    <property type="molecule type" value="Genomic_DNA"/>
</dbReference>
<dbReference type="AlphaFoldDB" id="A0A845MIC6"/>
<dbReference type="Pfam" id="PF06568">
    <property type="entry name" value="YjiS-like"/>
    <property type="match status" value="1"/>
</dbReference>
<organism evidence="2 3">
    <name type="scientific">Sneathiella chungangensis</name>
    <dbReference type="NCBI Taxonomy" id="1418234"/>
    <lineage>
        <taxon>Bacteria</taxon>
        <taxon>Pseudomonadati</taxon>
        <taxon>Pseudomonadota</taxon>
        <taxon>Alphaproteobacteria</taxon>
        <taxon>Sneathiellales</taxon>
        <taxon>Sneathiellaceae</taxon>
        <taxon>Sneathiella</taxon>
    </lineage>
</organism>
<accession>A0A845MIC6</accession>
<dbReference type="InterPro" id="IPR009506">
    <property type="entry name" value="YjiS-like"/>
</dbReference>
<sequence length="196" mass="22665">MSEDAQQRALLLKFLRSPKEIQMLNFGETLLTALALIEPRKTDNRIFTEPVQISQTNRSDIISALKVPGKWIGRLFLKYRRRRDLDLARFRLYGMSDLHLQDIGLRRCDIYDAVERKAEAYKKKKSGLLKAVKKKLMDARKTREAYVQLMSMDARQLADIGLTRSDLQAVRNGIVKDFANCNRLHASNTNDRRRAG</sequence>